<dbReference type="PANTHER" id="PTHR48081:SF8">
    <property type="entry name" value="ALPHA_BETA HYDROLASE FOLD-3 DOMAIN-CONTAINING PROTEIN-RELATED"/>
    <property type="match status" value="1"/>
</dbReference>
<dbReference type="Gene3D" id="3.40.50.1820">
    <property type="entry name" value="alpha/beta hydrolase"/>
    <property type="match status" value="1"/>
</dbReference>
<reference evidence="3" key="1">
    <citation type="journal article" date="2020" name="Stud. Mycol.">
        <title>101 Dothideomycetes genomes: a test case for predicting lifestyles and emergence of pathogens.</title>
        <authorList>
            <person name="Haridas S."/>
            <person name="Albert R."/>
            <person name="Binder M."/>
            <person name="Bloem J."/>
            <person name="Labutti K."/>
            <person name="Salamov A."/>
            <person name="Andreopoulos B."/>
            <person name="Baker S."/>
            <person name="Barry K."/>
            <person name="Bills G."/>
            <person name="Bluhm B."/>
            <person name="Cannon C."/>
            <person name="Castanera R."/>
            <person name="Culley D."/>
            <person name="Daum C."/>
            <person name="Ezra D."/>
            <person name="Gonzalez J."/>
            <person name="Henrissat B."/>
            <person name="Kuo A."/>
            <person name="Liang C."/>
            <person name="Lipzen A."/>
            <person name="Lutzoni F."/>
            <person name="Magnuson J."/>
            <person name="Mondo S."/>
            <person name="Nolan M."/>
            <person name="Ohm R."/>
            <person name="Pangilinan J."/>
            <person name="Park H.-J."/>
            <person name="Ramirez L."/>
            <person name="Alfaro M."/>
            <person name="Sun H."/>
            <person name="Tritt A."/>
            <person name="Yoshinaga Y."/>
            <person name="Zwiers L.-H."/>
            <person name="Turgeon B."/>
            <person name="Goodwin S."/>
            <person name="Spatafora J."/>
            <person name="Crous P."/>
            <person name="Grigoriev I."/>
        </authorList>
    </citation>
    <scope>NUCLEOTIDE SEQUENCE</scope>
    <source>
        <strain evidence="3">CBS 175.79</strain>
    </source>
</reference>
<keyword evidence="1" id="KW-0378">Hydrolase</keyword>
<dbReference type="InterPro" id="IPR013094">
    <property type="entry name" value="AB_hydrolase_3"/>
</dbReference>
<gene>
    <name evidence="3" type="ORF">BU24DRAFT_489914</name>
</gene>
<dbReference type="Proteomes" id="UP000799778">
    <property type="component" value="Unassembled WGS sequence"/>
</dbReference>
<proteinExistence type="predicted"/>
<evidence type="ECO:0000259" key="2">
    <source>
        <dbReference type="Pfam" id="PF07859"/>
    </source>
</evidence>
<dbReference type="GeneID" id="54291068"/>
<dbReference type="AlphaFoldDB" id="A0A6A5Y3F1"/>
<organism evidence="3 4">
    <name type="scientific">Aaosphaeria arxii CBS 175.79</name>
    <dbReference type="NCBI Taxonomy" id="1450172"/>
    <lineage>
        <taxon>Eukaryota</taxon>
        <taxon>Fungi</taxon>
        <taxon>Dikarya</taxon>
        <taxon>Ascomycota</taxon>
        <taxon>Pezizomycotina</taxon>
        <taxon>Dothideomycetes</taxon>
        <taxon>Pleosporomycetidae</taxon>
        <taxon>Pleosporales</taxon>
        <taxon>Pleosporales incertae sedis</taxon>
        <taxon>Aaosphaeria</taxon>
    </lineage>
</organism>
<dbReference type="GO" id="GO:0016787">
    <property type="term" value="F:hydrolase activity"/>
    <property type="evidence" value="ECO:0007669"/>
    <property type="project" value="UniProtKB-KW"/>
</dbReference>
<dbReference type="SUPFAM" id="SSF53474">
    <property type="entry name" value="alpha/beta-Hydrolases"/>
    <property type="match status" value="1"/>
</dbReference>
<accession>A0A6A5Y3F1</accession>
<sequence>MRFAHLSDPHPEWKTVAEDHMKNEEKLSYLYDLPIEEFRKIPYRPPPLSVNVPQPGQHLQISERQIRVRDGTKISLRIYRPMMTTGNHVLFFNIHGGGWTVGMPQTEEGQNRLIAARNEAIVVSVNYRLAPEFPFPYALEDSIDALKWTQSNARLLEADPSRIILGGGSAGANVAAVMAQIARDENMSGIIGQILNIPVTCHPDHFPHSKYEGNSYEQNALAPIVNAAKMHFFWNNYLPSGEAHPWNSPLLSKSLRGLPPTLVQVAGMDPVRDEGIAYAEALMAEGVDVKLKVYAGMPHAFYVYPDFGSSLEYLETMVEWVHQVSQTTQSTQ</sequence>
<name>A0A6A5Y3F1_9PLEO</name>
<protein>
    <submittedName>
        <fullName evidence="3">Lipase esterase family protein</fullName>
    </submittedName>
</protein>
<evidence type="ECO:0000313" key="4">
    <source>
        <dbReference type="Proteomes" id="UP000799778"/>
    </source>
</evidence>
<dbReference type="RefSeq" id="XP_033388414.1">
    <property type="nucleotide sequence ID" value="XM_033533671.1"/>
</dbReference>
<evidence type="ECO:0000313" key="3">
    <source>
        <dbReference type="EMBL" id="KAF2020075.1"/>
    </source>
</evidence>
<evidence type="ECO:0000256" key="1">
    <source>
        <dbReference type="ARBA" id="ARBA00022801"/>
    </source>
</evidence>
<dbReference type="EMBL" id="ML978067">
    <property type="protein sequence ID" value="KAF2020075.1"/>
    <property type="molecule type" value="Genomic_DNA"/>
</dbReference>
<keyword evidence="4" id="KW-1185">Reference proteome</keyword>
<dbReference type="InterPro" id="IPR029058">
    <property type="entry name" value="AB_hydrolase_fold"/>
</dbReference>
<feature type="domain" description="Alpha/beta hydrolase fold-3" evidence="2">
    <location>
        <begin position="92"/>
        <end position="302"/>
    </location>
</feature>
<dbReference type="InterPro" id="IPR050300">
    <property type="entry name" value="GDXG_lipolytic_enzyme"/>
</dbReference>
<dbReference type="Pfam" id="PF07859">
    <property type="entry name" value="Abhydrolase_3"/>
    <property type="match status" value="1"/>
</dbReference>
<dbReference type="PANTHER" id="PTHR48081">
    <property type="entry name" value="AB HYDROLASE SUPERFAMILY PROTEIN C4A8.06C"/>
    <property type="match status" value="1"/>
</dbReference>
<dbReference type="OrthoDB" id="408631at2759"/>